<evidence type="ECO:0000256" key="3">
    <source>
        <dbReference type="ARBA" id="ARBA00022722"/>
    </source>
</evidence>
<dbReference type="VEuPathDB" id="VectorBase:CSON007034"/>
<dbReference type="GO" id="GO:0016787">
    <property type="term" value="F:hydrolase activity"/>
    <property type="evidence" value="ECO:0007669"/>
    <property type="project" value="UniProtKB-KW"/>
</dbReference>
<reference evidence="13" key="1">
    <citation type="submission" date="2018-07" db="EMBL/GenBank/DDBJ databases">
        <authorList>
            <person name="Quirk P.G."/>
            <person name="Krulwich T.A."/>
        </authorList>
    </citation>
    <scope>NUCLEOTIDE SEQUENCE</scope>
</reference>
<feature type="compositionally biased region" description="Acidic residues" evidence="10">
    <location>
        <begin position="151"/>
        <end position="161"/>
    </location>
</feature>
<accession>A0A336LWY3</accession>
<evidence type="ECO:0000256" key="4">
    <source>
        <dbReference type="ARBA" id="ARBA00022723"/>
    </source>
</evidence>
<evidence type="ECO:0000256" key="6">
    <source>
        <dbReference type="ARBA" id="ARBA00022833"/>
    </source>
</evidence>
<evidence type="ECO:0000256" key="2">
    <source>
        <dbReference type="ARBA" id="ARBA00005858"/>
    </source>
</evidence>
<dbReference type="PANTHER" id="PTHR12814:SF2">
    <property type="entry name" value="RNA-BINDING PROTEIN NOB1"/>
    <property type="match status" value="1"/>
</dbReference>
<feature type="region of interest" description="Disordered" evidence="10">
    <location>
        <begin position="173"/>
        <end position="224"/>
    </location>
</feature>
<feature type="binding site" evidence="9">
    <location>
        <position position="281"/>
    </location>
    <ligand>
        <name>Zn(2+)</name>
        <dbReference type="ChEBI" id="CHEBI:29105"/>
    </ligand>
</feature>
<dbReference type="CDD" id="cd09876">
    <property type="entry name" value="PIN_Nob1-like"/>
    <property type="match status" value="1"/>
</dbReference>
<dbReference type="GO" id="GO:0030490">
    <property type="term" value="P:maturation of SSU-rRNA"/>
    <property type="evidence" value="ECO:0007669"/>
    <property type="project" value="TreeGrafter"/>
</dbReference>
<comment type="similarity">
    <text evidence="2 8">Belongs to the NOB1 family.</text>
</comment>
<keyword evidence="6 8" id="KW-0862">Zinc</keyword>
<evidence type="ECO:0000256" key="7">
    <source>
        <dbReference type="ARBA" id="ARBA00023242"/>
    </source>
</evidence>
<evidence type="ECO:0000259" key="12">
    <source>
        <dbReference type="Pfam" id="PF17146"/>
    </source>
</evidence>
<sequence>MPPSEKIKYLIVDTTAFIKNEQLQNVAENMLTVQGVVDEIKNDKQLSRLCVLPYNLKIREPFPENLKFVSDFAKKTGDYATLSLTDLTVMALTYELEKQEVGVDHLRSEPIMAKTIYGSSKPKPEGYESNLTLPGFYVPKDDQNTEKVEEKVDDEPEMTEEELTEKIARLTCEPEGNEEAESILVKVPEEEEEQDEGIIDEDSGNEESEEEDDDENGWITPSNIKSLKSNYGPQTYDETVPTVACMTSDFAMQNVLKQIGLHVSALDGRVIKHTRTFILRCYTCFNTTSDVTKIFCRRCGNKTLKRVSVSIDANGKQVIHINTRKPLTAKFKNQPIPAPKGGKHACNPILVEDQPIPQQRLSKKGMMKTNALDEDYIAGYSPFVLRDTDSRSAMLRNTNNIKQWMKNYEYDNHRRGYKKK</sequence>
<gene>
    <name evidence="13" type="primary">CSON007034</name>
</gene>
<feature type="domain" description="Nin one binding (NOB1) Zn-ribbon-like" evidence="11">
    <location>
        <begin position="271"/>
        <end position="342"/>
    </location>
</feature>
<name>A0A336LWY3_CULSO</name>
<feature type="region of interest" description="Disordered" evidence="10">
    <location>
        <begin position="136"/>
        <end position="161"/>
    </location>
</feature>
<feature type="domain" description="Ribonuclease PIN" evidence="12">
    <location>
        <begin position="10"/>
        <end position="96"/>
    </location>
</feature>
<dbReference type="GO" id="GO:0046872">
    <property type="term" value="F:metal ion binding"/>
    <property type="evidence" value="ECO:0007669"/>
    <property type="project" value="UniProtKB-UniRule"/>
</dbReference>
<evidence type="ECO:0000313" key="13">
    <source>
        <dbReference type="EMBL" id="SSX22562.1"/>
    </source>
</evidence>
<dbReference type="InterPro" id="IPR039907">
    <property type="entry name" value="NOB1"/>
</dbReference>
<evidence type="ECO:0000256" key="10">
    <source>
        <dbReference type="SAM" id="MobiDB-lite"/>
    </source>
</evidence>
<dbReference type="Pfam" id="PF08772">
    <property type="entry name" value="Zn_ribbon_NOB1"/>
    <property type="match status" value="1"/>
</dbReference>
<dbReference type="Gene3D" id="3.40.50.1010">
    <property type="entry name" value="5'-nuclease"/>
    <property type="match status" value="1"/>
</dbReference>
<organism evidence="13">
    <name type="scientific">Culicoides sonorensis</name>
    <name type="common">Biting midge</name>
    <dbReference type="NCBI Taxonomy" id="179676"/>
    <lineage>
        <taxon>Eukaryota</taxon>
        <taxon>Metazoa</taxon>
        <taxon>Ecdysozoa</taxon>
        <taxon>Arthropoda</taxon>
        <taxon>Hexapoda</taxon>
        <taxon>Insecta</taxon>
        <taxon>Pterygota</taxon>
        <taxon>Neoptera</taxon>
        <taxon>Endopterygota</taxon>
        <taxon>Diptera</taxon>
        <taxon>Nematocera</taxon>
        <taxon>Chironomoidea</taxon>
        <taxon>Ceratopogonidae</taxon>
        <taxon>Ceratopogoninae</taxon>
        <taxon>Culicoides</taxon>
        <taxon>Monoculicoides</taxon>
    </lineage>
</organism>
<comment type="subcellular location">
    <subcellularLocation>
        <location evidence="1 8">Nucleus</location>
    </subcellularLocation>
</comment>
<comment type="function">
    <text evidence="8">May play a role in mRNA degradation.</text>
</comment>
<dbReference type="GO" id="GO:0030688">
    <property type="term" value="C:preribosome, small subunit precursor"/>
    <property type="evidence" value="ECO:0007669"/>
    <property type="project" value="TreeGrafter"/>
</dbReference>
<feature type="binding site" evidence="9">
    <location>
        <position position="284"/>
    </location>
    <ligand>
        <name>Zn(2+)</name>
        <dbReference type="ChEBI" id="CHEBI:29105"/>
    </ligand>
</feature>
<keyword evidence="7 8" id="KW-0539">Nucleus</keyword>
<dbReference type="SUPFAM" id="SSF144206">
    <property type="entry name" value="NOB1 zinc finger-like"/>
    <property type="match status" value="1"/>
</dbReference>
<evidence type="ECO:0000256" key="5">
    <source>
        <dbReference type="ARBA" id="ARBA00022801"/>
    </source>
</evidence>
<dbReference type="InterPro" id="IPR033411">
    <property type="entry name" value="Ribonuclease_PIN"/>
</dbReference>
<dbReference type="Pfam" id="PF17146">
    <property type="entry name" value="PIN_6"/>
    <property type="match status" value="1"/>
</dbReference>
<feature type="binding site" evidence="9">
    <location>
        <position position="296"/>
    </location>
    <ligand>
        <name>Zn(2+)</name>
        <dbReference type="ChEBI" id="CHEBI:29105"/>
    </ligand>
</feature>
<evidence type="ECO:0000256" key="1">
    <source>
        <dbReference type="ARBA" id="ARBA00004123"/>
    </source>
</evidence>
<dbReference type="InterPro" id="IPR017117">
    <property type="entry name" value="Nob1_euk"/>
</dbReference>
<dbReference type="EMBL" id="UFQT01000264">
    <property type="protein sequence ID" value="SSX22562.1"/>
    <property type="molecule type" value="Genomic_DNA"/>
</dbReference>
<dbReference type="InterPro" id="IPR014881">
    <property type="entry name" value="NOB1_Zn-bd"/>
</dbReference>
<proteinExistence type="inferred from homology"/>
<feature type="compositionally biased region" description="Acidic residues" evidence="10">
    <location>
        <begin position="189"/>
        <end position="216"/>
    </location>
</feature>
<feature type="compositionally biased region" description="Basic and acidic residues" evidence="10">
    <location>
        <begin position="139"/>
        <end position="150"/>
    </location>
</feature>
<dbReference type="FunFam" id="3.40.50.1010:FF:000020">
    <property type="entry name" value="20S-pre-rRNA D-site endonuclease NOB1"/>
    <property type="match status" value="1"/>
</dbReference>
<protein>
    <recommendedName>
        <fullName evidence="8">RNA-binding protein NOB1</fullName>
    </recommendedName>
</protein>
<dbReference type="GO" id="GO:0004521">
    <property type="term" value="F:RNA endonuclease activity"/>
    <property type="evidence" value="ECO:0007669"/>
    <property type="project" value="UniProtKB-UniRule"/>
</dbReference>
<dbReference type="InterPro" id="IPR036283">
    <property type="entry name" value="NOB1_Zf-like_sf"/>
</dbReference>
<evidence type="ECO:0000256" key="9">
    <source>
        <dbReference type="PIRSR" id="PIRSR037125-1"/>
    </source>
</evidence>
<dbReference type="GO" id="GO:0005737">
    <property type="term" value="C:cytoplasm"/>
    <property type="evidence" value="ECO:0007669"/>
    <property type="project" value="UniProtKB-ARBA"/>
</dbReference>
<evidence type="ECO:0000259" key="11">
    <source>
        <dbReference type="Pfam" id="PF08772"/>
    </source>
</evidence>
<dbReference type="PIRSF" id="PIRSF037125">
    <property type="entry name" value="D-site_20S_pre-rRNA_nuclease"/>
    <property type="match status" value="1"/>
</dbReference>
<dbReference type="AlphaFoldDB" id="A0A336LWY3"/>
<keyword evidence="4 8" id="KW-0479">Metal-binding</keyword>
<dbReference type="GO" id="GO:0031981">
    <property type="term" value="C:nuclear lumen"/>
    <property type="evidence" value="ECO:0007669"/>
    <property type="project" value="UniProtKB-ARBA"/>
</dbReference>
<keyword evidence="5" id="KW-0378">Hydrolase</keyword>
<dbReference type="PANTHER" id="PTHR12814">
    <property type="entry name" value="RNA-BINDING PROTEIN NOB1"/>
    <property type="match status" value="1"/>
</dbReference>
<dbReference type="Gene3D" id="6.20.210.10">
    <property type="entry name" value="Nin one binding (NOB1), Zn-ribbon-like"/>
    <property type="match status" value="1"/>
</dbReference>
<dbReference type="OMA" id="GYELECE"/>
<feature type="binding site" evidence="9">
    <location>
        <position position="299"/>
    </location>
    <ligand>
        <name>Zn(2+)</name>
        <dbReference type="ChEBI" id="CHEBI:29105"/>
    </ligand>
</feature>
<keyword evidence="3" id="KW-0540">Nuclease</keyword>
<evidence type="ECO:0000256" key="8">
    <source>
        <dbReference type="PIRNR" id="PIRNR037125"/>
    </source>
</evidence>